<keyword evidence="2" id="KW-1185">Reference proteome</keyword>
<proteinExistence type="predicted"/>
<comment type="caution">
    <text evidence="1">The sequence shown here is derived from an EMBL/GenBank/DDBJ whole genome shotgun (WGS) entry which is preliminary data.</text>
</comment>
<evidence type="ECO:0000313" key="2">
    <source>
        <dbReference type="Proteomes" id="UP001153954"/>
    </source>
</evidence>
<organism evidence="1 2">
    <name type="scientific">Euphydryas editha</name>
    <name type="common">Edith's checkerspot</name>
    <dbReference type="NCBI Taxonomy" id="104508"/>
    <lineage>
        <taxon>Eukaryota</taxon>
        <taxon>Metazoa</taxon>
        <taxon>Ecdysozoa</taxon>
        <taxon>Arthropoda</taxon>
        <taxon>Hexapoda</taxon>
        <taxon>Insecta</taxon>
        <taxon>Pterygota</taxon>
        <taxon>Neoptera</taxon>
        <taxon>Endopterygota</taxon>
        <taxon>Lepidoptera</taxon>
        <taxon>Glossata</taxon>
        <taxon>Ditrysia</taxon>
        <taxon>Papilionoidea</taxon>
        <taxon>Nymphalidae</taxon>
        <taxon>Nymphalinae</taxon>
        <taxon>Euphydryas</taxon>
    </lineage>
</organism>
<evidence type="ECO:0000313" key="1">
    <source>
        <dbReference type="EMBL" id="CAH2088612.1"/>
    </source>
</evidence>
<protein>
    <recommendedName>
        <fullName evidence="3">PH domain-containing protein</fullName>
    </recommendedName>
</protein>
<reference evidence="1" key="1">
    <citation type="submission" date="2022-03" db="EMBL/GenBank/DDBJ databases">
        <authorList>
            <person name="Tunstrom K."/>
        </authorList>
    </citation>
    <scope>NUCLEOTIDE SEQUENCE</scope>
</reference>
<dbReference type="EMBL" id="CAKOGL010000007">
    <property type="protein sequence ID" value="CAH2088612.1"/>
    <property type="molecule type" value="Genomic_DNA"/>
</dbReference>
<gene>
    <name evidence="1" type="ORF">EEDITHA_LOCUS4755</name>
</gene>
<sequence>MNDTEREEWCKAMEDEFIKSFIPNDHSDTGGRRDRACLGLGARGGAAFVELLALRPYDIWHCKVTNSASPLCSLNISEHADSPIFPSFCISAEIASIDSSTFSSSSKLSVSTISSRS</sequence>
<dbReference type="Proteomes" id="UP001153954">
    <property type="component" value="Unassembled WGS sequence"/>
</dbReference>
<evidence type="ECO:0008006" key="3">
    <source>
        <dbReference type="Google" id="ProtNLM"/>
    </source>
</evidence>
<dbReference type="AlphaFoldDB" id="A0AAU9TSY3"/>
<name>A0AAU9TSY3_EUPED</name>
<accession>A0AAU9TSY3</accession>